<dbReference type="EMBL" id="JPRH01000004">
    <property type="protein sequence ID" value="KFF12424.1"/>
    <property type="molecule type" value="Genomic_DNA"/>
</dbReference>
<keyword evidence="2" id="KW-1185">Reference proteome</keyword>
<sequence>MIALKIKEFRKIGKNTPENQAISHIKTKTGQPQLPVIYSLLLQQDISIKKPVSWETGSE</sequence>
<reference evidence="1 2" key="1">
    <citation type="submission" date="2014-07" db="EMBL/GenBank/DDBJ databases">
        <title>Genome of Chryseobacterium soli DSM 19298.</title>
        <authorList>
            <person name="Stropko S.J."/>
            <person name="Pipes S.E."/>
            <person name="Newman J."/>
        </authorList>
    </citation>
    <scope>NUCLEOTIDE SEQUENCE [LARGE SCALE GENOMIC DNA]</scope>
    <source>
        <strain evidence="1 2">DSM 19298</strain>
    </source>
</reference>
<accession>A0A086A6W0</accession>
<name>A0A086A6W0_9FLAO</name>
<evidence type="ECO:0000313" key="2">
    <source>
        <dbReference type="Proteomes" id="UP000028705"/>
    </source>
</evidence>
<protein>
    <submittedName>
        <fullName evidence="1">Uncharacterized protein</fullName>
    </submittedName>
</protein>
<gene>
    <name evidence="1" type="ORF">IW15_12800</name>
</gene>
<dbReference type="AlphaFoldDB" id="A0A086A6W0"/>
<organism evidence="1 2">
    <name type="scientific">Chryseobacterium soli</name>
    <dbReference type="NCBI Taxonomy" id="445961"/>
    <lineage>
        <taxon>Bacteria</taxon>
        <taxon>Pseudomonadati</taxon>
        <taxon>Bacteroidota</taxon>
        <taxon>Flavobacteriia</taxon>
        <taxon>Flavobacteriales</taxon>
        <taxon>Weeksellaceae</taxon>
        <taxon>Chryseobacterium group</taxon>
        <taxon>Chryseobacterium</taxon>
    </lineage>
</organism>
<comment type="caution">
    <text evidence="1">The sequence shown here is derived from an EMBL/GenBank/DDBJ whole genome shotgun (WGS) entry which is preliminary data.</text>
</comment>
<proteinExistence type="predicted"/>
<dbReference type="Proteomes" id="UP000028705">
    <property type="component" value="Unassembled WGS sequence"/>
</dbReference>
<evidence type="ECO:0000313" key="1">
    <source>
        <dbReference type="EMBL" id="KFF12424.1"/>
    </source>
</evidence>